<evidence type="ECO:0000313" key="1">
    <source>
        <dbReference type="EMBL" id="GAX82865.1"/>
    </source>
</evidence>
<gene>
    <name evidence="1" type="ORF">CEUSTIGMA_g10292.t1</name>
</gene>
<name>A0A250XIE8_9CHLO</name>
<dbReference type="EMBL" id="BEGY01000087">
    <property type="protein sequence ID" value="GAX82865.1"/>
    <property type="molecule type" value="Genomic_DNA"/>
</dbReference>
<dbReference type="Proteomes" id="UP000232323">
    <property type="component" value="Unassembled WGS sequence"/>
</dbReference>
<sequence length="560" mass="57721">GEDLSTMTLSVSGLSGCGLNLLAAVGTNFTISFWVWSATQPSVPYSFNRTVVISEPCPDKTAPTFCQSASRSFFCSPVPCAQAALFSAANTTIPKLLLTPANTSMVYIEAGSPPPFSLAPCPSYITYNYSIRTSTQYCGAVAADRDTKTGNITKDLTPYIQVFDTPDAYGSGNTCNLGQIFLGLCNPGSYNYTYLVKNGAGKTSTASRTVIVYSASRYTLSGVLAFSSLTSSTAAASVASNISLGATGGVGGSTPTNYSNAVKAVTKKLTTIGVLNTDIDLSNASVTSRNGSRNTTVFDVYVTASIWIYNPAYVHRYLLQSFVSNMSSLGISYSLSGSTGGIVSKTSTSKTSVTSRGLGEDEGSLGATQLHQVISYMLESPNLLSLDQALLHSNSLVNEARQLLGSSSSSSMASALVAATNATSVTSTNVTTAPNSTAVLQASLQGMVMILLNGTSTLVSSVSNIASGINISISQSTTVEAAYSNKASQAYTAFFNAGVSDQKNISAQSNIILGLLAPTQSALTSVVNGASAVGSLLSTGAAAMSAAQTDSQIHAVLDIE</sequence>
<accession>A0A250XIE8</accession>
<dbReference type="InterPro" id="IPR013783">
    <property type="entry name" value="Ig-like_fold"/>
</dbReference>
<feature type="non-terminal residue" evidence="1">
    <location>
        <position position="560"/>
    </location>
</feature>
<proteinExistence type="predicted"/>
<organism evidence="1 2">
    <name type="scientific">Chlamydomonas eustigma</name>
    <dbReference type="NCBI Taxonomy" id="1157962"/>
    <lineage>
        <taxon>Eukaryota</taxon>
        <taxon>Viridiplantae</taxon>
        <taxon>Chlorophyta</taxon>
        <taxon>core chlorophytes</taxon>
        <taxon>Chlorophyceae</taxon>
        <taxon>CS clade</taxon>
        <taxon>Chlamydomonadales</taxon>
        <taxon>Chlamydomonadaceae</taxon>
        <taxon>Chlamydomonas</taxon>
    </lineage>
</organism>
<evidence type="ECO:0000313" key="2">
    <source>
        <dbReference type="Proteomes" id="UP000232323"/>
    </source>
</evidence>
<dbReference type="Gene3D" id="2.60.40.10">
    <property type="entry name" value="Immunoglobulins"/>
    <property type="match status" value="1"/>
</dbReference>
<feature type="non-terminal residue" evidence="1">
    <location>
        <position position="1"/>
    </location>
</feature>
<reference evidence="1 2" key="1">
    <citation type="submission" date="2017-08" db="EMBL/GenBank/DDBJ databases">
        <title>Acidophilic green algal genome provides insights into adaptation to an acidic environment.</title>
        <authorList>
            <person name="Hirooka S."/>
            <person name="Hirose Y."/>
            <person name="Kanesaki Y."/>
            <person name="Higuchi S."/>
            <person name="Fujiwara T."/>
            <person name="Onuma R."/>
            <person name="Era A."/>
            <person name="Ohbayashi R."/>
            <person name="Uzuka A."/>
            <person name="Nozaki H."/>
            <person name="Yoshikawa H."/>
            <person name="Miyagishima S.Y."/>
        </authorList>
    </citation>
    <scope>NUCLEOTIDE SEQUENCE [LARGE SCALE GENOMIC DNA]</scope>
    <source>
        <strain evidence="1 2">NIES-2499</strain>
    </source>
</reference>
<comment type="caution">
    <text evidence="1">The sequence shown here is derived from an EMBL/GenBank/DDBJ whole genome shotgun (WGS) entry which is preliminary data.</text>
</comment>
<dbReference type="OrthoDB" id="535287at2759"/>
<keyword evidence="2" id="KW-1185">Reference proteome</keyword>
<dbReference type="AlphaFoldDB" id="A0A250XIE8"/>
<protein>
    <submittedName>
        <fullName evidence="1">Uncharacterized protein</fullName>
    </submittedName>
</protein>